<accession>A0AC61Y4F8</accession>
<evidence type="ECO:0000313" key="2">
    <source>
        <dbReference type="Proteomes" id="UP000356253"/>
    </source>
</evidence>
<sequence>MEFLKPPDIETRTPNQLMLHLLEFYQQIPFREDHQVKGNWDELFKDQLLFFQIELFEKKLDVFQRKREILLNNWEVTPFAKYQNFLSELIELVERWLSLSLAYGIEWIWKEIRDSLKDIHSDRLQLFHNINEEQNSLLKTFLREDEKAFSVENNIAYKKQEFEDYSYRILNCLLHLQRNVKRKDWAQWISTQEHPPHIGLLYGFSQAFELVKKKLNQLPQRHLDFYYQTVLQQQKKKATPDFTYIFIQLKEGVYQYELPNHTLFKAGTNPDETPIEFSNYQPVTLSGAKITHLSTLLVHASPQNHPLETAKGISGIYYKNIPLKERNHFDNPKPWKLFGKPSENSLTTMGWAIASPLFYTTSGERSYQLNFQFTEESSQKARLLLKKMADKSSYSLEQLYHYFFYENFEVRITALSGWKSVSYAFKVHDFLNEESNSIQLIFHLSAKEEAWISFNKKIHPSAYEEKYPLIEIVPKNNTSYYPYSFLKQLVWKKCDIEIEVRNSTSIQLYNKHGLIDQSAPFPLLGVNPTANDEFYIGNTEWSHKNLQNLTIAIEWDQLPYPNFENYYQEYETGCFKDEDFQIVTPEEKPPQTHQLFNLTKEGKLNTSTSWKNILINKKMPGIPPASLLNLNENRDAFIPFKLVSPKYGFGQGIYRNEMINFSKKQIQFSKKKRPIVPPNPPFVPYAKRLIVNYKSSNSINLGTISKKENTVPFSIYHLHPLGIAPAFKNNHISSNRLIPNLKKRGYLYMGVQQLIPGQSLSLYFKLKKSFANTDYAKNTFLIEYLDGDSWKVLDQGKILKSSISEGTSSGTLSFKTPSSLSSHHPFFSTENYWFRFSVDQKFISYIGDCECIVTNPVTVSRHQIENYNSYQHIPAQRINSTKETIKEIDKIRQPMPSIGGKNAEKKQEFYKRVSQRLQHKNRMVKTNDYKNLLYENFEDIKWVKVVTPASSKKVKAGEVHLVMMPRFKSLHEMSELSFNGTRINQIKNFIQAKTFPGIGIKVFSPLPEIVKVYANLVINAHHSIPSLEEINQVINEEIAPWLANHDFKNSDKAPDNSFNILKLTSRLKKLAFVKEVKNCGAIKLSYTQGNYNYTDTAEGEEILEPTSYKNIFIPAEDHKISFYKEECSNEILGNAIGGMVVGSDLIIKKQDIQKQENKTNTEKKENYHLVKVNPKKNNYGNY</sequence>
<name>A0AC61Y4F8_9FLAO</name>
<evidence type="ECO:0000313" key="1">
    <source>
        <dbReference type="EMBL" id="VVU99198.1"/>
    </source>
</evidence>
<proteinExistence type="predicted"/>
<gene>
    <name evidence="1" type="ORF">FVB9532_00450</name>
</gene>
<keyword evidence="2" id="KW-1185">Reference proteome</keyword>
<dbReference type="Proteomes" id="UP000356253">
    <property type="component" value="Unassembled WGS sequence"/>
</dbReference>
<comment type="caution">
    <text evidence="1">The sequence shown here is derived from an EMBL/GenBank/DDBJ whole genome shotgun (WGS) entry which is preliminary data.</text>
</comment>
<reference evidence="1" key="1">
    <citation type="submission" date="2019-09" db="EMBL/GenBank/DDBJ databases">
        <authorList>
            <person name="Rodrigo-Torres L."/>
            <person name="Arahal R. D."/>
            <person name="Lucena T."/>
        </authorList>
    </citation>
    <scope>NUCLEOTIDE SEQUENCE</scope>
    <source>
        <strain evidence="1">ISS653</strain>
    </source>
</reference>
<dbReference type="EMBL" id="CABVMM010000002">
    <property type="protein sequence ID" value="VVU99198.1"/>
    <property type="molecule type" value="Genomic_DNA"/>
</dbReference>
<protein>
    <submittedName>
        <fullName evidence="1">Uncharacterized protein</fullName>
    </submittedName>
</protein>
<organism evidence="1 2">
    <name type="scientific">Mesonia oceanica</name>
    <dbReference type="NCBI Taxonomy" id="2687242"/>
    <lineage>
        <taxon>Bacteria</taxon>
        <taxon>Pseudomonadati</taxon>
        <taxon>Bacteroidota</taxon>
        <taxon>Flavobacteriia</taxon>
        <taxon>Flavobacteriales</taxon>
        <taxon>Flavobacteriaceae</taxon>
        <taxon>Mesonia</taxon>
    </lineage>
</organism>